<dbReference type="Proteomes" id="UP000813385">
    <property type="component" value="Unassembled WGS sequence"/>
</dbReference>
<feature type="transmembrane region" description="Helical" evidence="6">
    <location>
        <begin position="85"/>
        <end position="111"/>
    </location>
</feature>
<keyword evidence="3 6" id="KW-1133">Transmembrane helix</keyword>
<evidence type="ECO:0000256" key="5">
    <source>
        <dbReference type="SAM" id="MobiDB-lite"/>
    </source>
</evidence>
<evidence type="ECO:0000256" key="6">
    <source>
        <dbReference type="SAM" id="Phobius"/>
    </source>
</evidence>
<keyword evidence="4 6" id="KW-0472">Membrane</keyword>
<feature type="transmembrane region" description="Helical" evidence="6">
    <location>
        <begin position="245"/>
        <end position="265"/>
    </location>
</feature>
<feature type="transmembrane region" description="Helical" evidence="6">
    <location>
        <begin position="160"/>
        <end position="188"/>
    </location>
</feature>
<organism evidence="7 8">
    <name type="scientific">Plectosphaerella cucumerina</name>
    <dbReference type="NCBI Taxonomy" id="40658"/>
    <lineage>
        <taxon>Eukaryota</taxon>
        <taxon>Fungi</taxon>
        <taxon>Dikarya</taxon>
        <taxon>Ascomycota</taxon>
        <taxon>Pezizomycotina</taxon>
        <taxon>Sordariomycetes</taxon>
        <taxon>Hypocreomycetidae</taxon>
        <taxon>Glomerellales</taxon>
        <taxon>Plectosphaerellaceae</taxon>
        <taxon>Plectosphaerella</taxon>
    </lineage>
</organism>
<comment type="subcellular location">
    <subcellularLocation>
        <location evidence="1">Membrane</location>
        <topology evidence="1">Multi-pass membrane protein</topology>
    </subcellularLocation>
</comment>
<dbReference type="OrthoDB" id="3358017at2759"/>
<reference evidence="7" key="1">
    <citation type="journal article" date="2021" name="Nat. Commun.">
        <title>Genetic determinants of endophytism in the Arabidopsis root mycobiome.</title>
        <authorList>
            <person name="Mesny F."/>
            <person name="Miyauchi S."/>
            <person name="Thiergart T."/>
            <person name="Pickel B."/>
            <person name="Atanasova L."/>
            <person name="Karlsson M."/>
            <person name="Huettel B."/>
            <person name="Barry K.W."/>
            <person name="Haridas S."/>
            <person name="Chen C."/>
            <person name="Bauer D."/>
            <person name="Andreopoulos W."/>
            <person name="Pangilinan J."/>
            <person name="LaButti K."/>
            <person name="Riley R."/>
            <person name="Lipzen A."/>
            <person name="Clum A."/>
            <person name="Drula E."/>
            <person name="Henrissat B."/>
            <person name="Kohler A."/>
            <person name="Grigoriev I.V."/>
            <person name="Martin F.M."/>
            <person name="Hacquard S."/>
        </authorList>
    </citation>
    <scope>NUCLEOTIDE SEQUENCE</scope>
    <source>
        <strain evidence="7">MPI-CAGE-AT-0016</strain>
    </source>
</reference>
<dbReference type="GO" id="GO:0005886">
    <property type="term" value="C:plasma membrane"/>
    <property type="evidence" value="ECO:0007669"/>
    <property type="project" value="TreeGrafter"/>
</dbReference>
<evidence type="ECO:0000256" key="4">
    <source>
        <dbReference type="ARBA" id="ARBA00023136"/>
    </source>
</evidence>
<feature type="transmembrane region" description="Helical" evidence="6">
    <location>
        <begin position="52"/>
        <end position="73"/>
    </location>
</feature>
<evidence type="ECO:0000256" key="2">
    <source>
        <dbReference type="ARBA" id="ARBA00022692"/>
    </source>
</evidence>
<feature type="transmembrane region" description="Helical" evidence="6">
    <location>
        <begin position="209"/>
        <end position="230"/>
    </location>
</feature>
<comment type="caution">
    <text evidence="7">The sequence shown here is derived from an EMBL/GenBank/DDBJ whole genome shotgun (WGS) entry which is preliminary data.</text>
</comment>
<sequence>MADDCSSSDCPVPGGFLRYQPSKEGNAVILAAFALLIPVTLGIGYRFRTPTFALLLTAGLLLEVLGFSARVLLHDSLADRTYFALFLAGTVLGPTLVAAAVFSILPHALSIYGRHACPVGPRLVAVSSASLVAVIVLLEVTGSILISAHIAGIKMAHGALILAAGLVVQAVALLLFVGIHLWITICLTDQQVRLDLKYALIYESSQFRRFLFVMQIGALLLFGHTIYRAIEVSSGISGPVFQNQIAFMIANGALPLTVCILLSVFPPGAAFGRAWGPTSPLKRRKRSPRPPPLSSPMVPYVATQSPRRTGASDSKQQTPTTASTLPLQYATMATSVRQNPATQTMAQQSPGSAPKNSPTHWREQRRMSTRPRNDSSSMPAQQSPQTSPTFELGVPHSEQSPTFLAQQQQQQSARNDGRRNSRPAQTPGNLVQEDNLW</sequence>
<feature type="transmembrane region" description="Helical" evidence="6">
    <location>
        <begin position="123"/>
        <end position="148"/>
    </location>
</feature>
<dbReference type="AlphaFoldDB" id="A0A8K0TT84"/>
<feature type="compositionally biased region" description="Polar residues" evidence="5">
    <location>
        <begin position="374"/>
        <end position="389"/>
    </location>
</feature>
<feature type="compositionally biased region" description="Polar residues" evidence="5">
    <location>
        <begin position="302"/>
        <end position="359"/>
    </location>
</feature>
<accession>A0A8K0TT84</accession>
<keyword evidence="2 6" id="KW-0812">Transmembrane</keyword>
<protein>
    <submittedName>
        <fullName evidence="7">Uncharacterized protein</fullName>
    </submittedName>
</protein>
<proteinExistence type="predicted"/>
<evidence type="ECO:0000256" key="3">
    <source>
        <dbReference type="ARBA" id="ARBA00022989"/>
    </source>
</evidence>
<name>A0A8K0TT84_9PEZI</name>
<dbReference type="PANTHER" id="PTHR31465:SF9">
    <property type="entry name" value="SPHINGOID LONG-CHAIN BASE TRANSPORTER RSB1"/>
    <property type="match status" value="1"/>
</dbReference>
<evidence type="ECO:0000313" key="7">
    <source>
        <dbReference type="EMBL" id="KAH7376207.1"/>
    </source>
</evidence>
<dbReference type="Pfam" id="PF04479">
    <property type="entry name" value="RTA1"/>
    <property type="match status" value="1"/>
</dbReference>
<keyword evidence="8" id="KW-1185">Reference proteome</keyword>
<dbReference type="InterPro" id="IPR007568">
    <property type="entry name" value="RTA1"/>
</dbReference>
<gene>
    <name evidence="7" type="ORF">B0T11DRAFT_18083</name>
</gene>
<feature type="region of interest" description="Disordered" evidence="5">
    <location>
        <begin position="276"/>
        <end position="437"/>
    </location>
</feature>
<dbReference type="GO" id="GO:0000324">
    <property type="term" value="C:fungal-type vacuole"/>
    <property type="evidence" value="ECO:0007669"/>
    <property type="project" value="TreeGrafter"/>
</dbReference>
<evidence type="ECO:0000313" key="8">
    <source>
        <dbReference type="Proteomes" id="UP000813385"/>
    </source>
</evidence>
<feature type="transmembrane region" description="Helical" evidence="6">
    <location>
        <begin position="27"/>
        <end position="45"/>
    </location>
</feature>
<evidence type="ECO:0000256" key="1">
    <source>
        <dbReference type="ARBA" id="ARBA00004141"/>
    </source>
</evidence>
<dbReference type="EMBL" id="JAGPXD010000001">
    <property type="protein sequence ID" value="KAH7376207.1"/>
    <property type="molecule type" value="Genomic_DNA"/>
</dbReference>
<dbReference type="PANTHER" id="PTHR31465">
    <property type="entry name" value="PROTEIN RTA1-RELATED"/>
    <property type="match status" value="1"/>
</dbReference>